<dbReference type="PANTHER" id="PTHR48007">
    <property type="entry name" value="LEUCINE-RICH REPEAT RECEPTOR-LIKE PROTEIN KINASE PXC1"/>
    <property type="match status" value="1"/>
</dbReference>
<dbReference type="Gene3D" id="3.80.10.10">
    <property type="entry name" value="Ribonuclease Inhibitor"/>
    <property type="match status" value="1"/>
</dbReference>
<evidence type="ECO:0000313" key="3">
    <source>
        <dbReference type="Proteomes" id="UP000054558"/>
    </source>
</evidence>
<dbReference type="InterPro" id="IPR032675">
    <property type="entry name" value="LRR_dom_sf"/>
</dbReference>
<dbReference type="InterPro" id="IPR001611">
    <property type="entry name" value="Leu-rich_rpt"/>
</dbReference>
<dbReference type="AlphaFoldDB" id="A0A1Y1HT62"/>
<keyword evidence="2" id="KW-0418">Kinase</keyword>
<keyword evidence="3" id="KW-1185">Reference proteome</keyword>
<name>A0A1Y1HT62_KLENI</name>
<dbReference type="Proteomes" id="UP000054558">
    <property type="component" value="Unassembled WGS sequence"/>
</dbReference>
<evidence type="ECO:0000313" key="2">
    <source>
        <dbReference type="EMBL" id="GAQ79018.1"/>
    </source>
</evidence>
<dbReference type="GO" id="GO:0004674">
    <property type="term" value="F:protein serine/threonine kinase activity"/>
    <property type="evidence" value="ECO:0000318"/>
    <property type="project" value="GO_Central"/>
</dbReference>
<keyword evidence="2" id="KW-0675">Receptor</keyword>
<dbReference type="OrthoDB" id="983341at2759"/>
<gene>
    <name evidence="2" type="ORF">KFL_000220520</name>
</gene>
<proteinExistence type="predicted"/>
<reference evidence="2 3" key="1">
    <citation type="journal article" date="2014" name="Nat. Commun.">
        <title>Klebsormidium flaccidum genome reveals primary factors for plant terrestrial adaptation.</title>
        <authorList>
            <person name="Hori K."/>
            <person name="Maruyama F."/>
            <person name="Fujisawa T."/>
            <person name="Togashi T."/>
            <person name="Yamamoto N."/>
            <person name="Seo M."/>
            <person name="Sato S."/>
            <person name="Yamada T."/>
            <person name="Mori H."/>
            <person name="Tajima N."/>
            <person name="Moriyama T."/>
            <person name="Ikeuchi M."/>
            <person name="Watanabe M."/>
            <person name="Wada H."/>
            <person name="Kobayashi K."/>
            <person name="Saito M."/>
            <person name="Masuda T."/>
            <person name="Sasaki-Sekimoto Y."/>
            <person name="Mashiguchi K."/>
            <person name="Awai K."/>
            <person name="Shimojima M."/>
            <person name="Masuda S."/>
            <person name="Iwai M."/>
            <person name="Nobusawa T."/>
            <person name="Narise T."/>
            <person name="Kondo S."/>
            <person name="Saito H."/>
            <person name="Sato R."/>
            <person name="Murakawa M."/>
            <person name="Ihara Y."/>
            <person name="Oshima-Yamada Y."/>
            <person name="Ohtaka K."/>
            <person name="Satoh M."/>
            <person name="Sonobe K."/>
            <person name="Ishii M."/>
            <person name="Ohtani R."/>
            <person name="Kanamori-Sato M."/>
            <person name="Honoki R."/>
            <person name="Miyazaki D."/>
            <person name="Mochizuki H."/>
            <person name="Umetsu J."/>
            <person name="Higashi K."/>
            <person name="Shibata D."/>
            <person name="Kamiya Y."/>
            <person name="Sato N."/>
            <person name="Nakamura Y."/>
            <person name="Tabata S."/>
            <person name="Ida S."/>
            <person name="Kurokawa K."/>
            <person name="Ohta H."/>
        </authorList>
    </citation>
    <scope>NUCLEOTIDE SEQUENCE [LARGE SCALE GENOMIC DNA]</scope>
    <source>
        <strain evidence="2 3">NIES-2285</strain>
    </source>
</reference>
<organism evidence="2 3">
    <name type="scientific">Klebsormidium nitens</name>
    <name type="common">Green alga</name>
    <name type="synonym">Ulothrix nitens</name>
    <dbReference type="NCBI Taxonomy" id="105231"/>
    <lineage>
        <taxon>Eukaryota</taxon>
        <taxon>Viridiplantae</taxon>
        <taxon>Streptophyta</taxon>
        <taxon>Klebsormidiophyceae</taxon>
        <taxon>Klebsormidiales</taxon>
        <taxon>Klebsormidiaceae</taxon>
        <taxon>Klebsormidium</taxon>
    </lineage>
</organism>
<dbReference type="PANTHER" id="PTHR48007:SF4">
    <property type="entry name" value="LEUCINE-RICH REPEAT RECEPTOR-LIKE PROTEIN KINASE PXC1"/>
    <property type="match status" value="1"/>
</dbReference>
<feature type="region of interest" description="Disordered" evidence="1">
    <location>
        <begin position="365"/>
        <end position="394"/>
    </location>
</feature>
<feature type="compositionally biased region" description="Polar residues" evidence="1">
    <location>
        <begin position="369"/>
        <end position="388"/>
    </location>
</feature>
<evidence type="ECO:0000256" key="1">
    <source>
        <dbReference type="SAM" id="MobiDB-lite"/>
    </source>
</evidence>
<dbReference type="InterPro" id="IPR046959">
    <property type="entry name" value="PRK1-6/SRF4-like"/>
</dbReference>
<dbReference type="Pfam" id="PF00560">
    <property type="entry name" value="LRR_1"/>
    <property type="match status" value="4"/>
</dbReference>
<sequence>MAAKPASCMHTASAQRIQLAILFLASLIHTLLVPAVCHDVGVLMFLHDAFGSPPVLSNWSWAKEPCQPPWFGVKECNQTSGCHTIGDASEEEQNCRVLALDLHSLGLGGTISFVLGDAWRLQFLDLSDNSIGGPLPVGTQGIAKMGDLQYFNVSHNQLNGSIPYDIGYMYSLQTADLSYNNFSGELPASLGVLASGGNLTYLDLTGNQFTGPVPPQLATIPTLKLGSVTPTGQIDLGGNSGLCSEVIPGLSPCPPGTVLPGLNTSQPPLPHLSPGALSPPAPRASVWGSAVLPIQALAPSTVNLSRARGPAPVPAPLPMPAAIPVPAPASGPVPSPIAPNAQAPVPIATGTSSPVAPVSNNPAVVTPSTPGSNSTAVLNTTGASSTPGSAVGAPTGAARGMSGYSSIMGVRAWSLLVFVYVQCL</sequence>
<dbReference type="EMBL" id="DF236971">
    <property type="protein sequence ID" value="GAQ79018.1"/>
    <property type="molecule type" value="Genomic_DNA"/>
</dbReference>
<dbReference type="OMA" id="FAKWYLA"/>
<dbReference type="SUPFAM" id="SSF52058">
    <property type="entry name" value="L domain-like"/>
    <property type="match status" value="1"/>
</dbReference>
<dbReference type="STRING" id="105231.A0A1Y1HT62"/>
<protein>
    <submittedName>
        <fullName evidence="2">LRR receptor-like serine/threonine-protein kinase FLS2</fullName>
    </submittedName>
</protein>
<dbReference type="GO" id="GO:0005886">
    <property type="term" value="C:plasma membrane"/>
    <property type="evidence" value="ECO:0000318"/>
    <property type="project" value="GO_Central"/>
</dbReference>
<keyword evidence="2" id="KW-0808">Transferase</keyword>
<accession>A0A1Y1HT62</accession>